<protein>
    <submittedName>
        <fullName evidence="2">Uncharacterized protein</fullName>
    </submittedName>
</protein>
<accession>A0A378JWN3</accession>
<dbReference type="RefSeq" id="WP_028384285.1">
    <property type="nucleotide sequence ID" value="NZ_CAAAJG010000044.1"/>
</dbReference>
<dbReference type="Proteomes" id="UP000254040">
    <property type="component" value="Unassembled WGS sequence"/>
</dbReference>
<dbReference type="OrthoDB" id="5652474at2"/>
<dbReference type="Proteomes" id="UP000054985">
    <property type="component" value="Unassembled WGS sequence"/>
</dbReference>
<dbReference type="AlphaFoldDB" id="A0A378JWN3"/>
<dbReference type="EMBL" id="LNYN01000034">
    <property type="protein sequence ID" value="KTD31850.1"/>
    <property type="molecule type" value="Genomic_DNA"/>
</dbReference>
<proteinExistence type="predicted"/>
<evidence type="ECO:0000313" key="4">
    <source>
        <dbReference type="Proteomes" id="UP000254040"/>
    </source>
</evidence>
<reference evidence="1 3" key="1">
    <citation type="submission" date="2015-11" db="EMBL/GenBank/DDBJ databases">
        <title>Genomic analysis of 38 Legionella species identifies large and diverse effector repertoires.</title>
        <authorList>
            <person name="Burstein D."/>
            <person name="Amaro F."/>
            <person name="Zusman T."/>
            <person name="Lifshitz Z."/>
            <person name="Cohen O."/>
            <person name="Gilbert J.A."/>
            <person name="Pupko T."/>
            <person name="Shuman H.A."/>
            <person name="Segal G."/>
        </authorList>
    </citation>
    <scope>NUCLEOTIDE SEQUENCE [LARGE SCALE GENOMIC DNA]</scope>
    <source>
        <strain evidence="1 3">ATCC 43877</strain>
    </source>
</reference>
<name>A0A378JWN3_9GAMM</name>
<evidence type="ECO:0000313" key="3">
    <source>
        <dbReference type="Proteomes" id="UP000054985"/>
    </source>
</evidence>
<organism evidence="2 4">
    <name type="scientific">Legionella moravica</name>
    <dbReference type="NCBI Taxonomy" id="39962"/>
    <lineage>
        <taxon>Bacteria</taxon>
        <taxon>Pseudomonadati</taxon>
        <taxon>Pseudomonadota</taxon>
        <taxon>Gammaproteobacteria</taxon>
        <taxon>Legionellales</taxon>
        <taxon>Legionellaceae</taxon>
        <taxon>Legionella</taxon>
    </lineage>
</organism>
<evidence type="ECO:0000313" key="2">
    <source>
        <dbReference type="EMBL" id="STX61788.1"/>
    </source>
</evidence>
<gene>
    <name evidence="1" type="ORF">Lmor_2472</name>
    <name evidence="2" type="ORF">NCTC12239_00706</name>
</gene>
<dbReference type="EMBL" id="UGOG01000001">
    <property type="protein sequence ID" value="STX61788.1"/>
    <property type="molecule type" value="Genomic_DNA"/>
</dbReference>
<evidence type="ECO:0000313" key="1">
    <source>
        <dbReference type="EMBL" id="KTD31850.1"/>
    </source>
</evidence>
<keyword evidence="3" id="KW-1185">Reference proteome</keyword>
<sequence length="132" mass="15510">MDLSFVTGLFMGCLAGIAGKYLLQNMIVKRQHVEDDKNKQLEWEQLSQDYPQFISQIKKDINNPEHQNIREFFVVDPLAILNTQIPRLRYDLTDEVLCVVNRLELLGYIEKIKTNCLLYKMKDDFIALIRSM</sequence>
<reference evidence="2 4" key="2">
    <citation type="submission" date="2018-06" db="EMBL/GenBank/DDBJ databases">
        <authorList>
            <consortium name="Pathogen Informatics"/>
            <person name="Doyle S."/>
        </authorList>
    </citation>
    <scope>NUCLEOTIDE SEQUENCE [LARGE SCALE GENOMIC DNA]</scope>
    <source>
        <strain evidence="2 4">NCTC12239</strain>
    </source>
</reference>